<dbReference type="Proteomes" id="UP000215596">
    <property type="component" value="Unassembled WGS sequence"/>
</dbReference>
<reference evidence="1 2" key="1">
    <citation type="submission" date="2017-07" db="EMBL/GenBank/DDBJ databases">
        <title>Isolation and whole genome analysis of endospore-forming bacteria from heroin.</title>
        <authorList>
            <person name="Kalinowski J."/>
            <person name="Ahrens B."/>
            <person name="Al-Dilaimi A."/>
            <person name="Winkler A."/>
            <person name="Wibberg D."/>
            <person name="Schleenbecker U."/>
            <person name="Ruckert C."/>
            <person name="Wolfel R."/>
            <person name="Grass G."/>
        </authorList>
    </citation>
    <scope>NUCLEOTIDE SEQUENCE [LARGE SCALE GENOMIC DNA]</scope>
    <source>
        <strain evidence="1 2">7537-G1</strain>
    </source>
</reference>
<dbReference type="EMBL" id="NPBY01000068">
    <property type="protein sequence ID" value="PAD73228.1"/>
    <property type="molecule type" value="Genomic_DNA"/>
</dbReference>
<evidence type="ECO:0000313" key="1">
    <source>
        <dbReference type="EMBL" id="PAD73228.1"/>
    </source>
</evidence>
<comment type="caution">
    <text evidence="1">The sequence shown here is derived from an EMBL/GenBank/DDBJ whole genome shotgun (WGS) entry which is preliminary data.</text>
</comment>
<dbReference type="AlphaFoldDB" id="A0A268EJB3"/>
<name>A0A268EJB3_9BACL</name>
<gene>
    <name evidence="1" type="ORF">CHH67_20645</name>
</gene>
<evidence type="ECO:0000313" key="2">
    <source>
        <dbReference type="Proteomes" id="UP000215596"/>
    </source>
</evidence>
<sequence length="63" mass="7152">MDGYLEFVKSVANEQNKVFIMDTGEGNDFIDPATGWYIEDFSGWLIEPSKEDLLIEAMNQGMT</sequence>
<accession>A0A268EJB3</accession>
<proteinExistence type="predicted"/>
<protein>
    <submittedName>
        <fullName evidence="1">Uncharacterized protein</fullName>
    </submittedName>
</protein>
<organism evidence="1 2">
    <name type="scientific">Paenibacillus campinasensis</name>
    <dbReference type="NCBI Taxonomy" id="66347"/>
    <lineage>
        <taxon>Bacteria</taxon>
        <taxon>Bacillati</taxon>
        <taxon>Bacillota</taxon>
        <taxon>Bacilli</taxon>
        <taxon>Bacillales</taxon>
        <taxon>Paenibacillaceae</taxon>
        <taxon>Paenibacillus</taxon>
    </lineage>
</organism>